<evidence type="ECO:0000256" key="4">
    <source>
        <dbReference type="ARBA" id="ARBA00022840"/>
    </source>
</evidence>
<keyword evidence="10" id="KW-1185">Reference proteome</keyword>
<name>D0LX84_HALO1</name>
<keyword evidence="2 5" id="KW-0547">Nucleotide-binding</keyword>
<dbReference type="RefSeq" id="WP_012828725.1">
    <property type="nucleotide sequence ID" value="NC_013440.1"/>
</dbReference>
<dbReference type="PANTHER" id="PTHR43289:SF6">
    <property type="entry name" value="SERINE_THREONINE-PROTEIN KINASE NEKL-3"/>
    <property type="match status" value="1"/>
</dbReference>
<dbReference type="HOGENOM" id="CLU_493293_0_0_7"/>
<feature type="compositionally biased region" description="Gly residues" evidence="6">
    <location>
        <begin position="436"/>
        <end position="448"/>
    </location>
</feature>
<evidence type="ECO:0000259" key="8">
    <source>
        <dbReference type="PROSITE" id="PS50011"/>
    </source>
</evidence>
<evidence type="ECO:0000313" key="9">
    <source>
        <dbReference type="EMBL" id="ACY16126.1"/>
    </source>
</evidence>
<accession>D0LX84</accession>
<organism evidence="9 10">
    <name type="scientific">Haliangium ochraceum (strain DSM 14365 / JCM 11303 / SMP-2)</name>
    <dbReference type="NCBI Taxonomy" id="502025"/>
    <lineage>
        <taxon>Bacteria</taxon>
        <taxon>Pseudomonadati</taxon>
        <taxon>Myxococcota</taxon>
        <taxon>Polyangia</taxon>
        <taxon>Haliangiales</taxon>
        <taxon>Kofleriaceae</taxon>
        <taxon>Haliangium</taxon>
    </lineage>
</organism>
<evidence type="ECO:0000256" key="5">
    <source>
        <dbReference type="PROSITE-ProRule" id="PRU10141"/>
    </source>
</evidence>
<feature type="compositionally biased region" description="Pro residues" evidence="6">
    <location>
        <begin position="497"/>
        <end position="507"/>
    </location>
</feature>
<protein>
    <submittedName>
        <fullName evidence="9">Serine/threonine protein kinase</fullName>
    </submittedName>
</protein>
<evidence type="ECO:0000256" key="6">
    <source>
        <dbReference type="SAM" id="MobiDB-lite"/>
    </source>
</evidence>
<dbReference type="EMBL" id="CP001804">
    <property type="protein sequence ID" value="ACY16126.1"/>
    <property type="molecule type" value="Genomic_DNA"/>
</dbReference>
<dbReference type="SMART" id="SM00220">
    <property type="entry name" value="S_TKc"/>
    <property type="match status" value="1"/>
</dbReference>
<feature type="transmembrane region" description="Helical" evidence="7">
    <location>
        <begin position="528"/>
        <end position="551"/>
    </location>
</feature>
<feature type="binding site" evidence="5">
    <location>
        <position position="49"/>
    </location>
    <ligand>
        <name>ATP</name>
        <dbReference type="ChEBI" id="CHEBI:30616"/>
    </ligand>
</feature>
<proteinExistence type="predicted"/>
<feature type="compositionally biased region" description="Low complexity" evidence="6">
    <location>
        <begin position="295"/>
        <end position="342"/>
    </location>
</feature>
<keyword evidence="7" id="KW-1133">Transmembrane helix</keyword>
<feature type="domain" description="Protein kinase" evidence="8">
    <location>
        <begin position="20"/>
        <end position="285"/>
    </location>
</feature>
<dbReference type="SUPFAM" id="SSF56112">
    <property type="entry name" value="Protein kinase-like (PK-like)"/>
    <property type="match status" value="1"/>
</dbReference>
<feature type="compositionally biased region" description="Low complexity" evidence="6">
    <location>
        <begin position="364"/>
        <end position="382"/>
    </location>
</feature>
<dbReference type="GO" id="GO:0005524">
    <property type="term" value="F:ATP binding"/>
    <property type="evidence" value="ECO:0007669"/>
    <property type="project" value="UniProtKB-UniRule"/>
</dbReference>
<evidence type="ECO:0000256" key="7">
    <source>
        <dbReference type="SAM" id="Phobius"/>
    </source>
</evidence>
<keyword evidence="9" id="KW-0723">Serine/threonine-protein kinase</keyword>
<reference evidence="9 10" key="1">
    <citation type="journal article" date="2010" name="Stand. Genomic Sci.">
        <title>Complete genome sequence of Haliangium ochraceum type strain (SMP-2).</title>
        <authorList>
            <consortium name="US DOE Joint Genome Institute (JGI-PGF)"/>
            <person name="Ivanova N."/>
            <person name="Daum C."/>
            <person name="Lang E."/>
            <person name="Abt B."/>
            <person name="Kopitz M."/>
            <person name="Saunders E."/>
            <person name="Lapidus A."/>
            <person name="Lucas S."/>
            <person name="Glavina Del Rio T."/>
            <person name="Nolan M."/>
            <person name="Tice H."/>
            <person name="Copeland A."/>
            <person name="Cheng J.F."/>
            <person name="Chen F."/>
            <person name="Bruce D."/>
            <person name="Goodwin L."/>
            <person name="Pitluck S."/>
            <person name="Mavromatis K."/>
            <person name="Pati A."/>
            <person name="Mikhailova N."/>
            <person name="Chen A."/>
            <person name="Palaniappan K."/>
            <person name="Land M."/>
            <person name="Hauser L."/>
            <person name="Chang Y.J."/>
            <person name="Jeffries C.D."/>
            <person name="Detter J.C."/>
            <person name="Brettin T."/>
            <person name="Rohde M."/>
            <person name="Goker M."/>
            <person name="Bristow J."/>
            <person name="Markowitz V."/>
            <person name="Eisen J.A."/>
            <person name="Hugenholtz P."/>
            <person name="Kyrpides N.C."/>
            <person name="Klenk H.P."/>
        </authorList>
    </citation>
    <scope>NUCLEOTIDE SEQUENCE [LARGE SCALE GENOMIC DNA]</scope>
    <source>
        <strain evidence="10">DSM 14365 / CIP 107738 / JCM 11303 / AJ 13395 / SMP-2</strain>
    </source>
</reference>
<keyword evidence="1" id="KW-0808">Transferase</keyword>
<evidence type="ECO:0000256" key="3">
    <source>
        <dbReference type="ARBA" id="ARBA00022777"/>
    </source>
</evidence>
<keyword evidence="4 5" id="KW-0067">ATP-binding</keyword>
<dbReference type="Gene3D" id="3.30.200.20">
    <property type="entry name" value="Phosphorylase Kinase, domain 1"/>
    <property type="match status" value="1"/>
</dbReference>
<dbReference type="eggNOG" id="COG0515">
    <property type="taxonomic scope" value="Bacteria"/>
</dbReference>
<dbReference type="Gene3D" id="1.10.510.10">
    <property type="entry name" value="Transferase(Phosphotransferase) domain 1"/>
    <property type="match status" value="1"/>
</dbReference>
<dbReference type="KEGG" id="hoh:Hoch_3624"/>
<dbReference type="PANTHER" id="PTHR43289">
    <property type="entry name" value="MITOGEN-ACTIVATED PROTEIN KINASE KINASE KINASE 20-RELATED"/>
    <property type="match status" value="1"/>
</dbReference>
<dbReference type="InterPro" id="IPR000719">
    <property type="entry name" value="Prot_kinase_dom"/>
</dbReference>
<sequence>MAQGQQFQDPFIGRVLDGRYEILERIGEGGMGVVYKVRQVPIGRIIALKMLSQEMAQDPNWVKRFEREAKASSQLQHPNTIRMFDFGQTQEGRLFMTMEFLDGRALREVIAHDAPLEPLRVLKILIQACASLAEAHGAGIIHRDIKPDNVFLLNMAGTPDFVKLLDFSVAKLLQENDGMRTQAGIVFGTPQYMSPEQGRGLPLDARSDLYGLGILGFEMLTGYVPFHHDHNPMAVLQMHVQKAVPPLPGNIPQPIQQIIYKSLEKDPAKRHQSAGDMMQDCRQVLAQLEDGGRGPSMSMQQQQPPPHGHGMPPQQQPPHGHGMPPQQQPPHGHGMPPQMHSPQAGGGNAFGPEQKTIVSGGAPAALRQPQPQFPPQGNNQAASAQTVIAQRPPGLPSPQQQMGARPGQPSEAQTIIAQPRPGAGPVVPDYPRAPGAPGGPGGAPSGGYPGPPLPGMPPHGHADDGGPPQTILLPDSEGLVSIQEQLRQINSGAMPHQPGPEGGPPPSQSMTPLPGALAAGEQEGPSTVFWIICIAGGAVIGILAYLLVLLVV</sequence>
<dbReference type="Pfam" id="PF00069">
    <property type="entry name" value="Pkinase"/>
    <property type="match status" value="1"/>
</dbReference>
<dbReference type="InterPro" id="IPR011009">
    <property type="entry name" value="Kinase-like_dom_sf"/>
</dbReference>
<dbReference type="InterPro" id="IPR008271">
    <property type="entry name" value="Ser/Thr_kinase_AS"/>
</dbReference>
<evidence type="ECO:0000256" key="1">
    <source>
        <dbReference type="ARBA" id="ARBA00022679"/>
    </source>
</evidence>
<evidence type="ECO:0000256" key="2">
    <source>
        <dbReference type="ARBA" id="ARBA00022741"/>
    </source>
</evidence>
<dbReference type="PROSITE" id="PS00108">
    <property type="entry name" value="PROTEIN_KINASE_ST"/>
    <property type="match status" value="1"/>
</dbReference>
<keyword evidence="7" id="KW-0812">Transmembrane</keyword>
<feature type="region of interest" description="Disordered" evidence="6">
    <location>
        <begin position="364"/>
        <end position="383"/>
    </location>
</feature>
<feature type="region of interest" description="Disordered" evidence="6">
    <location>
        <begin position="390"/>
        <end position="474"/>
    </location>
</feature>
<dbReference type="GO" id="GO:0004674">
    <property type="term" value="F:protein serine/threonine kinase activity"/>
    <property type="evidence" value="ECO:0007669"/>
    <property type="project" value="UniProtKB-KW"/>
</dbReference>
<dbReference type="STRING" id="502025.Hoch_3624"/>
<feature type="region of interest" description="Disordered" evidence="6">
    <location>
        <begin position="491"/>
        <end position="519"/>
    </location>
</feature>
<keyword evidence="7" id="KW-0472">Membrane</keyword>
<dbReference type="PROSITE" id="PS00107">
    <property type="entry name" value="PROTEIN_KINASE_ATP"/>
    <property type="match status" value="1"/>
</dbReference>
<dbReference type="Proteomes" id="UP000001880">
    <property type="component" value="Chromosome"/>
</dbReference>
<dbReference type="AlphaFoldDB" id="D0LX84"/>
<keyword evidence="3 9" id="KW-0418">Kinase</keyword>
<dbReference type="InterPro" id="IPR017441">
    <property type="entry name" value="Protein_kinase_ATP_BS"/>
</dbReference>
<evidence type="ECO:0000313" key="10">
    <source>
        <dbReference type="Proteomes" id="UP000001880"/>
    </source>
</evidence>
<dbReference type="PROSITE" id="PS50011">
    <property type="entry name" value="PROTEIN_KINASE_DOM"/>
    <property type="match status" value="1"/>
</dbReference>
<dbReference type="CDD" id="cd14014">
    <property type="entry name" value="STKc_PknB_like"/>
    <property type="match status" value="1"/>
</dbReference>
<feature type="region of interest" description="Disordered" evidence="6">
    <location>
        <begin position="290"/>
        <end position="356"/>
    </location>
</feature>
<gene>
    <name evidence="9" type="ordered locus">Hoch_3624</name>
</gene>